<sequence length="51" mass="5968">LRKSRRSSLGEIGSTQNRTLSFIINLSITKCFFRSKNKVYTANENLLEYRL</sequence>
<organism evidence="1 2">
    <name type="scientific">Trichinella nativa</name>
    <dbReference type="NCBI Taxonomy" id="6335"/>
    <lineage>
        <taxon>Eukaryota</taxon>
        <taxon>Metazoa</taxon>
        <taxon>Ecdysozoa</taxon>
        <taxon>Nematoda</taxon>
        <taxon>Enoplea</taxon>
        <taxon>Dorylaimia</taxon>
        <taxon>Trichinellida</taxon>
        <taxon>Trichinellidae</taxon>
        <taxon>Trichinella</taxon>
    </lineage>
</organism>
<protein>
    <submittedName>
        <fullName evidence="1">Uncharacterized protein</fullName>
    </submittedName>
</protein>
<evidence type="ECO:0000313" key="1">
    <source>
        <dbReference type="EMBL" id="OUC46506.1"/>
    </source>
</evidence>
<feature type="non-terminal residue" evidence="1">
    <location>
        <position position="1"/>
    </location>
</feature>
<evidence type="ECO:0000313" key="2">
    <source>
        <dbReference type="Proteomes" id="UP000243006"/>
    </source>
</evidence>
<gene>
    <name evidence="1" type="ORF">D917_07664</name>
</gene>
<dbReference type="EMBL" id="LVZM01006614">
    <property type="protein sequence ID" value="OUC46506.1"/>
    <property type="molecule type" value="Genomic_DNA"/>
</dbReference>
<reference evidence="1 2" key="1">
    <citation type="submission" date="2015-04" db="EMBL/GenBank/DDBJ databases">
        <title>Draft genome of the roundworm Trichinella nativa.</title>
        <authorList>
            <person name="Mitreva M."/>
        </authorList>
    </citation>
    <scope>NUCLEOTIDE SEQUENCE [LARGE SCALE GENOMIC DNA]</scope>
    <source>
        <strain evidence="1 2">ISS45</strain>
    </source>
</reference>
<proteinExistence type="predicted"/>
<name>A0A1Y3ERI7_9BILA</name>
<dbReference type="Proteomes" id="UP000243006">
    <property type="component" value="Unassembled WGS sequence"/>
</dbReference>
<dbReference type="AlphaFoldDB" id="A0A1Y3ERI7"/>
<comment type="caution">
    <text evidence="1">The sequence shown here is derived from an EMBL/GenBank/DDBJ whole genome shotgun (WGS) entry which is preliminary data.</text>
</comment>
<accession>A0A1Y3ERI7</accession>